<feature type="non-terminal residue" evidence="1">
    <location>
        <position position="1"/>
    </location>
</feature>
<organism evidence="1 2">
    <name type="scientific">Pogonophryne albipinna</name>
    <dbReference type="NCBI Taxonomy" id="1090488"/>
    <lineage>
        <taxon>Eukaryota</taxon>
        <taxon>Metazoa</taxon>
        <taxon>Chordata</taxon>
        <taxon>Craniata</taxon>
        <taxon>Vertebrata</taxon>
        <taxon>Euteleostomi</taxon>
        <taxon>Actinopterygii</taxon>
        <taxon>Neopterygii</taxon>
        <taxon>Teleostei</taxon>
        <taxon>Neoteleostei</taxon>
        <taxon>Acanthomorphata</taxon>
        <taxon>Eupercaria</taxon>
        <taxon>Perciformes</taxon>
        <taxon>Notothenioidei</taxon>
        <taxon>Pogonophryne</taxon>
    </lineage>
</organism>
<name>A0AAD6F830_9TELE</name>
<evidence type="ECO:0000313" key="1">
    <source>
        <dbReference type="EMBL" id="KAJ4924222.1"/>
    </source>
</evidence>
<accession>A0AAD6F830</accession>
<dbReference type="Proteomes" id="UP001219934">
    <property type="component" value="Unassembled WGS sequence"/>
</dbReference>
<keyword evidence="2" id="KW-1185">Reference proteome</keyword>
<comment type="caution">
    <text evidence="1">The sequence shown here is derived from an EMBL/GenBank/DDBJ whole genome shotgun (WGS) entry which is preliminary data.</text>
</comment>
<sequence>MEDECVEVCDDSVRNDKETEKRDCWVYYTKADMLGFMNMRVCDSIRWMKGAITPSPLNPPLAPLSQLSNIKKK</sequence>
<proteinExistence type="predicted"/>
<dbReference type="AlphaFoldDB" id="A0AAD6F830"/>
<dbReference type="EMBL" id="JAPTMU010000023">
    <property type="protein sequence ID" value="KAJ4924222.1"/>
    <property type="molecule type" value="Genomic_DNA"/>
</dbReference>
<evidence type="ECO:0000313" key="2">
    <source>
        <dbReference type="Proteomes" id="UP001219934"/>
    </source>
</evidence>
<reference evidence="1" key="1">
    <citation type="submission" date="2022-11" db="EMBL/GenBank/DDBJ databases">
        <title>Chromosome-level genome of Pogonophryne albipinna.</title>
        <authorList>
            <person name="Jo E."/>
        </authorList>
    </citation>
    <scope>NUCLEOTIDE SEQUENCE</scope>
    <source>
        <strain evidence="1">SGF0006</strain>
        <tissue evidence="1">Muscle</tissue>
    </source>
</reference>
<protein>
    <submittedName>
        <fullName evidence="1">Uncharacterized protein</fullName>
    </submittedName>
</protein>
<gene>
    <name evidence="1" type="ORF">JOQ06_000462</name>
</gene>